<sequence>MHFQDIAFALFVTGAFAAPAALKSRDACSDTCNTEYNTCRSAPGANQSTCASNYASCLGYSPYDSNGSLVTPTACSSSVASTTASSATSSATADACVSQCNASYNTCRSAPGANQSTCASNYASCLGYSPYDSNGSLVTPTACSSSVASTTASSATSSATADACVSKCNASYNSCRTGPNANQATCASEYSTCLGYFPYDSNGSLVTPTACSSSVASSTTAAATTTTQAASSATATTDACVSKCNDSYNSCRSAPDANRATCASEYAACLGYVPFDNSGSLVTPTACSSSAVPTTNAPSSTQAPQASGTPSPDQTSIVEGVEWTIKQLTRYCSEDGSGCDYNFAISYNDERPDERCTVIRMPGSGATTESWYGIPCTTGSVNTISWGVSDQFGAENAFAVLTVTNNEEKTNAYFGVANVNGNPVTPSSPAGSGNFGDIGPEPVYVF</sequence>
<reference evidence="3 4" key="1">
    <citation type="journal article" date="2020" name="Genome Biol. Evol.">
        <title>Comparative genomics of Sclerotiniaceae.</title>
        <authorList>
            <person name="Valero Jimenez C.A."/>
            <person name="Steentjes M."/>
            <person name="Scholten O.E."/>
            <person name="Van Kan J.A.L."/>
        </authorList>
    </citation>
    <scope>NUCLEOTIDE SEQUENCE [LARGE SCALE GENOMIC DNA]</scope>
    <source>
        <strain evidence="3 4">MUCL 94</strain>
    </source>
</reference>
<dbReference type="RefSeq" id="XP_038731863.1">
    <property type="nucleotide sequence ID" value="XM_038876931.1"/>
</dbReference>
<keyword evidence="4" id="KW-1185">Reference proteome</keyword>
<proteinExistence type="predicted"/>
<evidence type="ECO:0000313" key="3">
    <source>
        <dbReference type="EMBL" id="KAF7941581.1"/>
    </source>
</evidence>
<protein>
    <submittedName>
        <fullName evidence="3">Uncharacterized protein</fullName>
    </submittedName>
</protein>
<keyword evidence="2" id="KW-0732">Signal</keyword>
<accession>A0A9P5LYH4</accession>
<evidence type="ECO:0000256" key="1">
    <source>
        <dbReference type="SAM" id="MobiDB-lite"/>
    </source>
</evidence>
<feature type="region of interest" description="Disordered" evidence="1">
    <location>
        <begin position="293"/>
        <end position="315"/>
    </location>
</feature>
<dbReference type="GeneID" id="62150007"/>
<name>A0A9P5LYH4_9HELO</name>
<dbReference type="PANTHER" id="PTHR39602">
    <property type="entry name" value="ACW-9"/>
    <property type="match status" value="1"/>
</dbReference>
<organism evidence="3 4">
    <name type="scientific">Botrytis byssoidea</name>
    <dbReference type="NCBI Taxonomy" id="139641"/>
    <lineage>
        <taxon>Eukaryota</taxon>
        <taxon>Fungi</taxon>
        <taxon>Dikarya</taxon>
        <taxon>Ascomycota</taxon>
        <taxon>Pezizomycotina</taxon>
        <taxon>Leotiomycetes</taxon>
        <taxon>Helotiales</taxon>
        <taxon>Sclerotiniaceae</taxon>
        <taxon>Botrytis</taxon>
    </lineage>
</organism>
<dbReference type="Proteomes" id="UP000710849">
    <property type="component" value="Unassembled WGS sequence"/>
</dbReference>
<feature type="chain" id="PRO_5040162394" evidence="2">
    <location>
        <begin position="18"/>
        <end position="446"/>
    </location>
</feature>
<evidence type="ECO:0000313" key="4">
    <source>
        <dbReference type="Proteomes" id="UP000710849"/>
    </source>
</evidence>
<dbReference type="PANTHER" id="PTHR39602:SF2">
    <property type="entry name" value="ACW-9"/>
    <property type="match status" value="1"/>
</dbReference>
<feature type="signal peptide" evidence="2">
    <location>
        <begin position="1"/>
        <end position="17"/>
    </location>
</feature>
<dbReference type="EMBL" id="RCSW01000012">
    <property type="protein sequence ID" value="KAF7941581.1"/>
    <property type="molecule type" value="Genomic_DNA"/>
</dbReference>
<dbReference type="AlphaFoldDB" id="A0A9P5LYH4"/>
<gene>
    <name evidence="3" type="ORF">EAE97_006418</name>
</gene>
<evidence type="ECO:0000256" key="2">
    <source>
        <dbReference type="SAM" id="SignalP"/>
    </source>
</evidence>
<comment type="caution">
    <text evidence="3">The sequence shown here is derived from an EMBL/GenBank/DDBJ whole genome shotgun (WGS) entry which is preliminary data.</text>
</comment>